<dbReference type="InterPro" id="IPR011990">
    <property type="entry name" value="TPR-like_helical_dom_sf"/>
</dbReference>
<dbReference type="PANTHER" id="PTHR12875">
    <property type="entry name" value="GOLGI TO ER TRAFFIC PROTEIN 4 HOMOLOG"/>
    <property type="match status" value="1"/>
</dbReference>
<dbReference type="RefSeq" id="XP_014248643.1">
    <property type="nucleotide sequence ID" value="XM_014393157.2"/>
</dbReference>
<dbReference type="GO" id="GO:0045048">
    <property type="term" value="P:protein insertion into ER membrane"/>
    <property type="evidence" value="ECO:0007669"/>
    <property type="project" value="InterPro"/>
</dbReference>
<dbReference type="OrthoDB" id="10252405at2759"/>
<evidence type="ECO:0000256" key="2">
    <source>
        <dbReference type="ARBA" id="ARBA00005351"/>
    </source>
</evidence>
<evidence type="ECO:0000256" key="1">
    <source>
        <dbReference type="ARBA" id="ARBA00004514"/>
    </source>
</evidence>
<evidence type="ECO:0000256" key="5">
    <source>
        <dbReference type="SAM" id="MobiDB-lite"/>
    </source>
</evidence>
<dbReference type="Pfam" id="PF04190">
    <property type="entry name" value="GET4"/>
    <property type="match status" value="1"/>
</dbReference>
<dbReference type="RefSeq" id="XP_014248641.1">
    <property type="nucleotide sequence ID" value="XM_014393155.2"/>
</dbReference>
<evidence type="ECO:0000313" key="7">
    <source>
        <dbReference type="Proteomes" id="UP000494040"/>
    </source>
</evidence>
<dbReference type="InterPro" id="IPR007317">
    <property type="entry name" value="GET4"/>
</dbReference>
<dbReference type="EnsemblMetazoa" id="XM_014393155.2">
    <property type="protein sequence ID" value="XP_014248641.1"/>
    <property type="gene ID" value="LOC106666173"/>
</dbReference>
<proteinExistence type="inferred from homology"/>
<dbReference type="RefSeq" id="XP_014248642.1">
    <property type="nucleotide sequence ID" value="XM_014393156.2"/>
</dbReference>
<accession>A0A8I6RPA5</accession>
<evidence type="ECO:0000256" key="3">
    <source>
        <dbReference type="ARBA" id="ARBA00022448"/>
    </source>
</evidence>
<dbReference type="EnsemblMetazoa" id="XM_014393156.2">
    <property type="protein sequence ID" value="XP_014248642.1"/>
    <property type="gene ID" value="LOC106666173"/>
</dbReference>
<keyword evidence="3" id="KW-0813">Transport</keyword>
<dbReference type="Proteomes" id="UP000494040">
    <property type="component" value="Unassembled WGS sequence"/>
</dbReference>
<comment type="subcellular location">
    <subcellularLocation>
        <location evidence="1">Cytoplasm</location>
        <location evidence="1">Cytosol</location>
    </subcellularLocation>
</comment>
<dbReference type="OMA" id="LMDMMGM"/>
<organism evidence="6 7">
    <name type="scientific">Cimex lectularius</name>
    <name type="common">Bed bug</name>
    <name type="synonym">Acanthia lectularia</name>
    <dbReference type="NCBI Taxonomy" id="79782"/>
    <lineage>
        <taxon>Eukaryota</taxon>
        <taxon>Metazoa</taxon>
        <taxon>Ecdysozoa</taxon>
        <taxon>Arthropoda</taxon>
        <taxon>Hexapoda</taxon>
        <taxon>Insecta</taxon>
        <taxon>Pterygota</taxon>
        <taxon>Neoptera</taxon>
        <taxon>Paraneoptera</taxon>
        <taxon>Hemiptera</taxon>
        <taxon>Heteroptera</taxon>
        <taxon>Panheteroptera</taxon>
        <taxon>Cimicomorpha</taxon>
        <taxon>Cimicidae</taxon>
        <taxon>Cimex</taxon>
    </lineage>
</organism>
<dbReference type="FunFam" id="1.25.40.10:FF:000060">
    <property type="entry name" value="Golgi to ER traffic protein 4 homolog"/>
    <property type="match status" value="1"/>
</dbReference>
<dbReference type="AlphaFoldDB" id="A0A8I6RPA5"/>
<evidence type="ECO:0000256" key="4">
    <source>
        <dbReference type="ARBA" id="ARBA00022490"/>
    </source>
</evidence>
<dbReference type="EnsemblMetazoa" id="XM_014393157.2">
    <property type="protein sequence ID" value="XP_014248643.1"/>
    <property type="gene ID" value="LOC106666173"/>
</dbReference>
<dbReference type="KEGG" id="clec:106666173"/>
<feature type="compositionally biased region" description="Low complexity" evidence="5">
    <location>
        <begin position="337"/>
        <end position="349"/>
    </location>
</feature>
<feature type="region of interest" description="Disordered" evidence="5">
    <location>
        <begin position="308"/>
        <end position="357"/>
    </location>
</feature>
<comment type="similarity">
    <text evidence="2">Belongs to the GET4 family.</text>
</comment>
<dbReference type="GeneID" id="106666173"/>
<sequence length="357" mass="40132">MAENMASQRGHGVQKVITKIDNLVKNGNYYEAHQMYKSLYFRLLGQKKYDGLLNLLYEGATTLLSHDQQISGIDLANLYIDVLVKSNMKPLDDNIRNLARIFSLISCTLPDRETFLASAVKWSMTGGNRGGSPFLHQLIAEVYWKEKNYTMARRHYLRSYDGLGFGTMLVEVHKTSGYLSEVDLFIAQVVLQCLCLKNKKTAVITFECYTTQHPQISKGPPYLLPLLNFIWFLLQAVEGGRLAAFTVLCEQYQLSIERDPSYSHYLEKIGQLFFGVTPPTYRRPPPTGILGDLFQSLVQSIDDYTTSDDEDVAFTGGQRARPGQRQQQGESSRGRSSRPGASGSNPASPIVMDTELD</sequence>
<keyword evidence="7" id="KW-1185">Reference proteome</keyword>
<evidence type="ECO:0000313" key="6">
    <source>
        <dbReference type="EnsemblMetazoa" id="XP_014248642.1"/>
    </source>
</evidence>
<dbReference type="GO" id="GO:0071818">
    <property type="term" value="C:BAT3 complex"/>
    <property type="evidence" value="ECO:0007669"/>
    <property type="project" value="TreeGrafter"/>
</dbReference>
<protein>
    <recommendedName>
        <fullName evidence="8">Golgi to ER traffic protein 4 homolog</fullName>
    </recommendedName>
</protein>
<dbReference type="PANTHER" id="PTHR12875:SF0">
    <property type="entry name" value="GOLGI TO ER TRAFFIC PROTEIN 4 HOMOLOG"/>
    <property type="match status" value="1"/>
</dbReference>
<reference evidence="6" key="1">
    <citation type="submission" date="2022-01" db="UniProtKB">
        <authorList>
            <consortium name="EnsemblMetazoa"/>
        </authorList>
    </citation>
    <scope>IDENTIFICATION</scope>
</reference>
<name>A0A8I6RPA5_CIMLE</name>
<evidence type="ECO:0008006" key="8">
    <source>
        <dbReference type="Google" id="ProtNLM"/>
    </source>
</evidence>
<dbReference type="SUPFAM" id="SSF48452">
    <property type="entry name" value="TPR-like"/>
    <property type="match status" value="1"/>
</dbReference>
<dbReference type="Gene3D" id="1.25.40.10">
    <property type="entry name" value="Tetratricopeptide repeat domain"/>
    <property type="match status" value="1"/>
</dbReference>
<keyword evidence="4" id="KW-0963">Cytoplasm</keyword>
<feature type="compositionally biased region" description="Low complexity" evidence="5">
    <location>
        <begin position="316"/>
        <end position="331"/>
    </location>
</feature>